<dbReference type="RefSeq" id="XP_026612888.1">
    <property type="nucleotide sequence ID" value="XM_026757304.1"/>
</dbReference>
<name>A0A397GNA5_ASPTH</name>
<dbReference type="GeneID" id="38125659"/>
<protein>
    <submittedName>
        <fullName evidence="2">Uncharacterized protein</fullName>
    </submittedName>
</protein>
<organism evidence="2 3">
    <name type="scientific">Aspergillus thermomutatus</name>
    <name type="common">Neosartorya pseudofischeri</name>
    <dbReference type="NCBI Taxonomy" id="41047"/>
    <lineage>
        <taxon>Eukaryota</taxon>
        <taxon>Fungi</taxon>
        <taxon>Dikarya</taxon>
        <taxon>Ascomycota</taxon>
        <taxon>Pezizomycotina</taxon>
        <taxon>Eurotiomycetes</taxon>
        <taxon>Eurotiomycetidae</taxon>
        <taxon>Eurotiales</taxon>
        <taxon>Aspergillaceae</taxon>
        <taxon>Aspergillus</taxon>
        <taxon>Aspergillus subgen. Fumigati</taxon>
    </lineage>
</organism>
<feature type="compositionally biased region" description="Low complexity" evidence="1">
    <location>
        <begin position="304"/>
        <end position="319"/>
    </location>
</feature>
<gene>
    <name evidence="2" type="ORF">CDV56_103685</name>
</gene>
<reference evidence="2" key="1">
    <citation type="submission" date="2018-08" db="EMBL/GenBank/DDBJ databases">
        <title>Draft genome sequence of azole-resistant Aspergillus thermomutatus (Neosartorya pseudofischeri) strain HMR AF 39, isolated from a human nasal aspirate.</title>
        <authorList>
            <person name="Parent-Michaud M."/>
            <person name="Dufresne P.J."/>
            <person name="Fournier E."/>
            <person name="Martineau C."/>
            <person name="Moreira S."/>
            <person name="Perkins V."/>
            <person name="De Repentigny L."/>
            <person name="Dufresne S.F."/>
        </authorList>
    </citation>
    <scope>NUCLEOTIDE SEQUENCE [LARGE SCALE GENOMIC DNA]</scope>
    <source>
        <strain evidence="2">HMR AF 39</strain>
    </source>
</reference>
<dbReference type="AlphaFoldDB" id="A0A397GNA5"/>
<keyword evidence="3" id="KW-1185">Reference proteome</keyword>
<sequence length="328" mass="36914">MASDGLDAGPPPNSSLLDLPFNIQKLRAQFFALDAPLTMTLSEFHASWRFLDNMYVKNQTRRTETRITEYYWCRLWRKTAHQSRVAPEERKRKRTIREAVGCPCRVKAVTEGAMITFSRLAGGHNHEYSALEYKVTSGVRELAAKEVSKGYKPSEIAQILKSKGNGNAETLLAAGGSGLKLKDIRNAMQSRRRSMPPERQRPETAMDEREARAAALRGERIREVLDNLHRKYHELETLTAQWPAQARDQAIDSWTRELDERTRVLRRESLDQAMDRVRPPFQRALIVVQPTMGGQTPTAAPQSGPVDPAGTVGPVGPVGNRVEEETAE</sequence>
<dbReference type="OrthoDB" id="4507681at2759"/>
<dbReference type="Proteomes" id="UP000215305">
    <property type="component" value="Unassembled WGS sequence"/>
</dbReference>
<evidence type="ECO:0000256" key="1">
    <source>
        <dbReference type="SAM" id="MobiDB-lite"/>
    </source>
</evidence>
<accession>A0A397GNA5</accession>
<evidence type="ECO:0000313" key="3">
    <source>
        <dbReference type="Proteomes" id="UP000215305"/>
    </source>
</evidence>
<feature type="region of interest" description="Disordered" evidence="1">
    <location>
        <begin position="292"/>
        <end position="328"/>
    </location>
</feature>
<dbReference type="STRING" id="41047.A0A397GNA5"/>
<dbReference type="EMBL" id="NKHU02000153">
    <property type="protein sequence ID" value="RHZ50986.1"/>
    <property type="molecule type" value="Genomic_DNA"/>
</dbReference>
<proteinExistence type="predicted"/>
<dbReference type="VEuPathDB" id="FungiDB:CDV56_103685"/>
<comment type="caution">
    <text evidence="2">The sequence shown here is derived from an EMBL/GenBank/DDBJ whole genome shotgun (WGS) entry which is preliminary data.</text>
</comment>
<evidence type="ECO:0000313" key="2">
    <source>
        <dbReference type="EMBL" id="RHZ50986.1"/>
    </source>
</evidence>
<feature type="compositionally biased region" description="Polar residues" evidence="1">
    <location>
        <begin position="292"/>
        <end position="301"/>
    </location>
</feature>